<name>A0ABD3SVC0_9LAMI</name>
<feature type="domain" description="ZZ-type" evidence="7">
    <location>
        <begin position="324"/>
        <end position="388"/>
    </location>
</feature>
<dbReference type="Gene3D" id="3.30.60.90">
    <property type="match status" value="1"/>
</dbReference>
<dbReference type="InterPro" id="IPR043145">
    <property type="entry name" value="Znf_ZZ_sf"/>
</dbReference>
<organism evidence="8 9">
    <name type="scientific">Penstemon smallii</name>
    <dbReference type="NCBI Taxonomy" id="265156"/>
    <lineage>
        <taxon>Eukaryota</taxon>
        <taxon>Viridiplantae</taxon>
        <taxon>Streptophyta</taxon>
        <taxon>Embryophyta</taxon>
        <taxon>Tracheophyta</taxon>
        <taxon>Spermatophyta</taxon>
        <taxon>Magnoliopsida</taxon>
        <taxon>eudicotyledons</taxon>
        <taxon>Gunneridae</taxon>
        <taxon>Pentapetalae</taxon>
        <taxon>asterids</taxon>
        <taxon>lamiids</taxon>
        <taxon>Lamiales</taxon>
        <taxon>Plantaginaceae</taxon>
        <taxon>Cheloneae</taxon>
        <taxon>Penstemon</taxon>
    </lineage>
</organism>
<proteinExistence type="predicted"/>
<accession>A0ABD3SVC0</accession>
<comment type="caution">
    <text evidence="8">The sequence shown here is derived from an EMBL/GenBank/DDBJ whole genome shotgun (WGS) entry which is preliminary data.</text>
</comment>
<gene>
    <name evidence="8" type="ORF">ACJIZ3_016940</name>
</gene>
<dbReference type="PROSITE" id="PS50089">
    <property type="entry name" value="ZF_RING_2"/>
    <property type="match status" value="2"/>
</dbReference>
<evidence type="ECO:0000256" key="2">
    <source>
        <dbReference type="ARBA" id="ARBA00022771"/>
    </source>
</evidence>
<dbReference type="InterPro" id="IPR001841">
    <property type="entry name" value="Znf_RING"/>
</dbReference>
<dbReference type="InterPro" id="IPR013083">
    <property type="entry name" value="Znf_RING/FYVE/PHD"/>
</dbReference>
<feature type="compositionally biased region" description="Polar residues" evidence="5">
    <location>
        <begin position="438"/>
        <end position="452"/>
    </location>
</feature>
<dbReference type="InterPro" id="IPR017907">
    <property type="entry name" value="Znf_RING_CS"/>
</dbReference>
<dbReference type="GO" id="GO:0008270">
    <property type="term" value="F:zinc ion binding"/>
    <property type="evidence" value="ECO:0007669"/>
    <property type="project" value="UniProtKB-KW"/>
</dbReference>
<evidence type="ECO:0000256" key="4">
    <source>
        <dbReference type="PROSITE-ProRule" id="PRU00228"/>
    </source>
</evidence>
<evidence type="ECO:0008006" key="10">
    <source>
        <dbReference type="Google" id="ProtNLM"/>
    </source>
</evidence>
<evidence type="ECO:0000313" key="9">
    <source>
        <dbReference type="Proteomes" id="UP001634393"/>
    </source>
</evidence>
<dbReference type="PANTHER" id="PTHR15898">
    <property type="entry name" value="BIFUNCTIONAL APOPTOSIS REGULATOR"/>
    <property type="match status" value="1"/>
</dbReference>
<evidence type="ECO:0000256" key="5">
    <source>
        <dbReference type="SAM" id="MobiDB-lite"/>
    </source>
</evidence>
<evidence type="ECO:0000256" key="1">
    <source>
        <dbReference type="ARBA" id="ARBA00022723"/>
    </source>
</evidence>
<dbReference type="Gene3D" id="3.30.40.10">
    <property type="entry name" value="Zinc/RING finger domain, C3HC4 (zinc finger)"/>
    <property type="match status" value="2"/>
</dbReference>
<dbReference type="SMART" id="SM00184">
    <property type="entry name" value="RING"/>
    <property type="match status" value="2"/>
</dbReference>
<dbReference type="Proteomes" id="UP001634393">
    <property type="component" value="Unassembled WGS sequence"/>
</dbReference>
<feature type="compositionally biased region" description="Acidic residues" evidence="5">
    <location>
        <begin position="11"/>
        <end position="20"/>
    </location>
</feature>
<dbReference type="PROSITE" id="PS50135">
    <property type="entry name" value="ZF_ZZ_2"/>
    <property type="match status" value="1"/>
</dbReference>
<dbReference type="SMART" id="SM00291">
    <property type="entry name" value="ZnF_ZZ"/>
    <property type="match status" value="1"/>
</dbReference>
<dbReference type="FunFam" id="3.30.60.90:FF:000014">
    <property type="entry name" value="E3 ubiquitin-protein ligase PRT1"/>
    <property type="match status" value="1"/>
</dbReference>
<dbReference type="AlphaFoldDB" id="A0ABD3SVC0"/>
<evidence type="ECO:0000313" key="8">
    <source>
        <dbReference type="EMBL" id="KAL3828138.1"/>
    </source>
</evidence>
<evidence type="ECO:0000256" key="3">
    <source>
        <dbReference type="ARBA" id="ARBA00022833"/>
    </source>
</evidence>
<evidence type="ECO:0000259" key="6">
    <source>
        <dbReference type="PROSITE" id="PS50089"/>
    </source>
</evidence>
<dbReference type="CDD" id="cd02338">
    <property type="entry name" value="ZZ_PCMF_like"/>
    <property type="match status" value="1"/>
</dbReference>
<feature type="domain" description="RING-type" evidence="6">
    <location>
        <begin position="30"/>
        <end position="70"/>
    </location>
</feature>
<feature type="compositionally biased region" description="Basic and acidic residues" evidence="5">
    <location>
        <begin position="1"/>
        <end position="10"/>
    </location>
</feature>
<sequence length="452" mass="51250">MDSDKFKEMIENESDDDGDESEKISETFICCVCRDLLYKPVVLGCGHISCFWCIHKSMSGLHKSRCPICRNRYYHFPSICQTLHFLLLKMYPTAYKKRENQTLEEEKSIGYFSPQFNGPADQLQYEETIVHPSDALPFFSRAETKTGEILEMMEHVESVSDKQEIGLTYFQGPKENIAATSVSIVEDENSNQINGRTCQQVSFDDVLCGSCKNMLFRPIVLNCGHAFCICCVVLHTNEMLKCEVCQSPHPGGIPKVCLEFEHFLEEQFPIEYGLRRCSLQMKQEQFSYETPNTCSSEAGKENFHFSFSSGEDPLPWWNANSKVHIGVGCDSCGMYPIIGDRYRCKDCVEQIGYDLCKDCYTTRSKLPGRFSQQHTSDHKFEIVKSSSMHNIMLRLLRGQLQEVSAVALNEASENLVPSLTDDNTNEETENVVDAPLPSSESGPNESDNQRSA</sequence>
<keyword evidence="2 4" id="KW-0863">Zinc-finger</keyword>
<reference evidence="8 9" key="1">
    <citation type="submission" date="2024-12" db="EMBL/GenBank/DDBJ databases">
        <title>The unique morphological basis and parallel evolutionary history of personate flowers in Penstemon.</title>
        <authorList>
            <person name="Depatie T.H."/>
            <person name="Wessinger C.A."/>
        </authorList>
    </citation>
    <scope>NUCLEOTIDE SEQUENCE [LARGE SCALE GENOMIC DNA]</scope>
    <source>
        <strain evidence="8">WTNN_2</strain>
        <tissue evidence="8">Leaf</tissue>
    </source>
</reference>
<feature type="region of interest" description="Disordered" evidence="5">
    <location>
        <begin position="414"/>
        <end position="452"/>
    </location>
</feature>
<protein>
    <recommendedName>
        <fullName evidence="10">E3 ubiquitin-protein ligase PRT1</fullName>
    </recommendedName>
</protein>
<dbReference type="InterPro" id="IPR000433">
    <property type="entry name" value="Znf_ZZ"/>
</dbReference>
<keyword evidence="3" id="KW-0862">Zinc</keyword>
<evidence type="ECO:0000259" key="7">
    <source>
        <dbReference type="PROSITE" id="PS50135"/>
    </source>
</evidence>
<keyword evidence="1" id="KW-0479">Metal-binding</keyword>
<dbReference type="Pfam" id="PF00569">
    <property type="entry name" value="ZZ"/>
    <property type="match status" value="1"/>
</dbReference>
<dbReference type="PROSITE" id="PS01357">
    <property type="entry name" value="ZF_ZZ_1"/>
    <property type="match status" value="1"/>
</dbReference>
<dbReference type="EMBL" id="JBJXBP010000005">
    <property type="protein sequence ID" value="KAL3828138.1"/>
    <property type="molecule type" value="Genomic_DNA"/>
</dbReference>
<dbReference type="SUPFAM" id="SSF57850">
    <property type="entry name" value="RING/U-box"/>
    <property type="match status" value="3"/>
</dbReference>
<feature type="region of interest" description="Disordered" evidence="5">
    <location>
        <begin position="1"/>
        <end position="20"/>
    </location>
</feature>
<dbReference type="FunFam" id="3.30.40.10:FF:000489">
    <property type="entry name" value="E3 ubiquitin-protein ligase PRT1"/>
    <property type="match status" value="1"/>
</dbReference>
<dbReference type="PANTHER" id="PTHR15898:SF13">
    <property type="entry name" value="BIFUNCTIONAL APOPTOSIS REGULATOR"/>
    <property type="match status" value="1"/>
</dbReference>
<dbReference type="PROSITE" id="PS00518">
    <property type="entry name" value="ZF_RING_1"/>
    <property type="match status" value="1"/>
</dbReference>
<feature type="domain" description="RING-type" evidence="6">
    <location>
        <begin position="208"/>
        <end position="246"/>
    </location>
</feature>
<keyword evidence="9" id="KW-1185">Reference proteome</keyword>